<dbReference type="GO" id="GO:0016757">
    <property type="term" value="F:glycosyltransferase activity"/>
    <property type="evidence" value="ECO:0007669"/>
    <property type="project" value="UniProtKB-KW"/>
</dbReference>
<dbReference type="Gene3D" id="1.10.4200.10">
    <property type="entry name" value="Triphosphoribosyl-dephospho-CoA protein"/>
    <property type="match status" value="1"/>
</dbReference>
<organism evidence="1 2">
    <name type="scientific">Halomarina rubra</name>
    <dbReference type="NCBI Taxonomy" id="2071873"/>
    <lineage>
        <taxon>Archaea</taxon>
        <taxon>Methanobacteriati</taxon>
        <taxon>Methanobacteriota</taxon>
        <taxon>Stenosarchaea group</taxon>
        <taxon>Halobacteria</taxon>
        <taxon>Halobacteriales</taxon>
        <taxon>Natronomonadaceae</taxon>
        <taxon>Halomarina</taxon>
    </lineage>
</organism>
<dbReference type="EMBL" id="JBHUDC010000008">
    <property type="protein sequence ID" value="MFD1515013.1"/>
    <property type="molecule type" value="Genomic_DNA"/>
</dbReference>
<dbReference type="Pfam" id="PF01874">
    <property type="entry name" value="CitG"/>
    <property type="match status" value="1"/>
</dbReference>
<accession>A0ABD6B0A8</accession>
<keyword evidence="1" id="KW-0328">Glycosyltransferase</keyword>
<evidence type="ECO:0000313" key="1">
    <source>
        <dbReference type="EMBL" id="MFD1515013.1"/>
    </source>
</evidence>
<dbReference type="EC" id="2.4.2.52" evidence="1"/>
<proteinExistence type="predicted"/>
<sequence length="291" mass="30215">MSEGTGDRSTDDVRRRTPARNAELALLLEVAGTPKPGNVDRQRDHPDLHFDHFLAGAVGAAPGLRAAAGDGPLGEAFERAVCGMADQRGGNTQFGALLALCPLVRAASRDDSTHEGVEAAVADTTVDDACAFYRAFDHVGVAVGDPPEEMAALDVRRGSAAVPAVRERGLTLAELMAQSASVDGIAREWTEGFPRTFATAERVVADDGPVSERGARAFLHLLAEEGDTFVAKTSGEAAAEEATERARAVLAGDADAETVAAEFVERGVNPGTTADIVAAGLFVALERGVVV</sequence>
<dbReference type="InterPro" id="IPR002736">
    <property type="entry name" value="CitG"/>
</dbReference>
<comment type="caution">
    <text evidence="1">The sequence shown here is derived from an EMBL/GenBank/DDBJ whole genome shotgun (WGS) entry which is preliminary data.</text>
</comment>
<name>A0ABD6B0A8_9EURY</name>
<dbReference type="Proteomes" id="UP001597187">
    <property type="component" value="Unassembled WGS sequence"/>
</dbReference>
<evidence type="ECO:0000313" key="2">
    <source>
        <dbReference type="Proteomes" id="UP001597187"/>
    </source>
</evidence>
<reference evidence="1 2" key="1">
    <citation type="journal article" date="2019" name="Int. J. Syst. Evol. Microbiol.">
        <title>The Global Catalogue of Microorganisms (GCM) 10K type strain sequencing project: providing services to taxonomists for standard genome sequencing and annotation.</title>
        <authorList>
            <consortium name="The Broad Institute Genomics Platform"/>
            <consortium name="The Broad Institute Genome Sequencing Center for Infectious Disease"/>
            <person name="Wu L."/>
            <person name="Ma J."/>
        </authorList>
    </citation>
    <scope>NUCLEOTIDE SEQUENCE [LARGE SCALE GENOMIC DNA]</scope>
    <source>
        <strain evidence="1 2">CGMCC 1.12563</strain>
    </source>
</reference>
<dbReference type="GO" id="GO:0046917">
    <property type="term" value="F:triphosphoribosyl-dephospho-CoA synthase activity"/>
    <property type="evidence" value="ECO:0007669"/>
    <property type="project" value="UniProtKB-EC"/>
</dbReference>
<dbReference type="AlphaFoldDB" id="A0ABD6B0A8"/>
<dbReference type="PANTHER" id="PTHR42280:SF1">
    <property type="entry name" value="CITG FAMILY PROTEIN"/>
    <property type="match status" value="1"/>
</dbReference>
<keyword evidence="2" id="KW-1185">Reference proteome</keyword>
<protein>
    <submittedName>
        <fullName evidence="1">Triphosphoribosyl-dephospho-CoA synthase</fullName>
        <ecNumber evidence="1">2.4.2.52</ecNumber>
    </submittedName>
</protein>
<gene>
    <name evidence="1" type="ORF">ACFSBT_17165</name>
</gene>
<dbReference type="PANTHER" id="PTHR42280">
    <property type="entry name" value="CITG FAMILY PROTEIN"/>
    <property type="match status" value="1"/>
</dbReference>
<keyword evidence="1" id="KW-0808">Transferase</keyword>
<dbReference type="RefSeq" id="WP_250874939.1">
    <property type="nucleotide sequence ID" value="NZ_JALXFV010000008.1"/>
</dbReference>